<dbReference type="Pfam" id="PF21983">
    <property type="entry name" value="NikA-like"/>
    <property type="match status" value="1"/>
</dbReference>
<dbReference type="Proteomes" id="UP000316659">
    <property type="component" value="Unassembled WGS sequence"/>
</dbReference>
<feature type="compositionally biased region" description="Basic and acidic residues" evidence="1">
    <location>
        <begin position="1"/>
        <end position="11"/>
    </location>
</feature>
<accession>A0A4Y4E6Y5</accession>
<dbReference type="AlphaFoldDB" id="A0A4Y4E6Y5"/>
<dbReference type="InterPro" id="IPR053842">
    <property type="entry name" value="NikA-like"/>
</dbReference>
<protein>
    <submittedName>
        <fullName evidence="2">Uncharacterized protein</fullName>
    </submittedName>
</protein>
<evidence type="ECO:0000313" key="2">
    <source>
        <dbReference type="EMBL" id="GED11310.1"/>
    </source>
</evidence>
<organism evidence="2 3">
    <name type="scientific">Cellulosimicrobium cellulans</name>
    <name type="common">Arthrobacter luteus</name>
    <dbReference type="NCBI Taxonomy" id="1710"/>
    <lineage>
        <taxon>Bacteria</taxon>
        <taxon>Bacillati</taxon>
        <taxon>Actinomycetota</taxon>
        <taxon>Actinomycetes</taxon>
        <taxon>Micrococcales</taxon>
        <taxon>Promicromonosporaceae</taxon>
        <taxon>Cellulosimicrobium</taxon>
    </lineage>
</organism>
<dbReference type="RefSeq" id="WP_141390736.1">
    <property type="nucleotide sequence ID" value="NZ_BJNZ01000027.1"/>
</dbReference>
<proteinExistence type="predicted"/>
<evidence type="ECO:0000313" key="3">
    <source>
        <dbReference type="Proteomes" id="UP000316659"/>
    </source>
</evidence>
<name>A0A4Y4E6Y5_CELCE</name>
<evidence type="ECO:0000256" key="1">
    <source>
        <dbReference type="SAM" id="MobiDB-lite"/>
    </source>
</evidence>
<gene>
    <name evidence="2" type="ORF">CCE02nite_33090</name>
</gene>
<feature type="compositionally biased region" description="Basic residues" evidence="1">
    <location>
        <begin position="12"/>
        <end position="28"/>
    </location>
</feature>
<comment type="caution">
    <text evidence="2">The sequence shown here is derived from an EMBL/GenBank/DDBJ whole genome shotgun (WGS) entry which is preliminary data.</text>
</comment>
<reference evidence="2 3" key="1">
    <citation type="submission" date="2019-06" db="EMBL/GenBank/DDBJ databases">
        <title>Whole genome shotgun sequence of Cellulosimicrobium cellulans NBRC 15516.</title>
        <authorList>
            <person name="Hosoyama A."/>
            <person name="Uohara A."/>
            <person name="Ohji S."/>
            <person name="Ichikawa N."/>
        </authorList>
    </citation>
    <scope>NUCLEOTIDE SEQUENCE [LARGE SCALE GENOMIC DNA]</scope>
    <source>
        <strain evidence="2 3">NBRC 15516</strain>
    </source>
</reference>
<dbReference type="EMBL" id="BJNZ01000027">
    <property type="protein sequence ID" value="GED11310.1"/>
    <property type="molecule type" value="Genomic_DNA"/>
</dbReference>
<feature type="region of interest" description="Disordered" evidence="1">
    <location>
        <begin position="1"/>
        <end position="28"/>
    </location>
</feature>
<sequence>MTEAAPRARDRQRQRRANVPGGRRHYHRVGVTPEEEALLLQRAAAARVTIPRLLVESALADQGETATDRATHLTELFHARRLLAAVSNNLNQIARATNATGEVQAELMESLRAVQTVSERVGSALRAAEGLRS</sequence>